<evidence type="ECO:0000313" key="3">
    <source>
        <dbReference type="Proteomes" id="UP000671913"/>
    </source>
</evidence>
<reference evidence="2" key="1">
    <citation type="submission" date="2020-08" db="EMBL/GenBank/DDBJ databases">
        <title>Genomic insights into the carbon and energy metabolism of the first obligate autotrophic acetogenic bacterium Aceticella autotrophica gen. nov., sp. nov.</title>
        <authorList>
            <person name="Toshchakov S.V."/>
            <person name="Elcheninov A.G."/>
            <person name="Kublanov I.V."/>
            <person name="Frolov E.N."/>
            <person name="Lebedinsky A.V."/>
        </authorList>
    </citation>
    <scope>NUCLEOTIDE SEQUENCE</scope>
    <source>
        <strain evidence="2">3443-3Ac</strain>
    </source>
</reference>
<dbReference type="InterPro" id="IPR029058">
    <property type="entry name" value="AB_hydrolase_fold"/>
</dbReference>
<protein>
    <submittedName>
        <fullName evidence="2">Alpha/beta fold hydrolase</fullName>
    </submittedName>
</protein>
<dbReference type="Proteomes" id="UP000671913">
    <property type="component" value="Chromosome"/>
</dbReference>
<dbReference type="Gene3D" id="3.40.50.1820">
    <property type="entry name" value="alpha/beta hydrolase"/>
    <property type="match status" value="1"/>
</dbReference>
<dbReference type="InterPro" id="IPR051044">
    <property type="entry name" value="MAG_DAG_Lipase"/>
</dbReference>
<feature type="domain" description="Serine aminopeptidase S33" evidence="1">
    <location>
        <begin position="29"/>
        <end position="249"/>
    </location>
</feature>
<accession>A0A975AWP9</accession>
<dbReference type="EMBL" id="CP060096">
    <property type="protein sequence ID" value="QSZ27857.1"/>
    <property type="molecule type" value="Genomic_DNA"/>
</dbReference>
<dbReference type="AlphaFoldDB" id="A0A975AWP9"/>
<dbReference type="KEGG" id="aaut:ACETAC_02930"/>
<name>A0A975AWP9_9THEO</name>
<keyword evidence="2" id="KW-0378">Hydrolase</keyword>
<proteinExistence type="predicted"/>
<dbReference type="SUPFAM" id="SSF53474">
    <property type="entry name" value="alpha/beta-Hydrolases"/>
    <property type="match status" value="1"/>
</dbReference>
<evidence type="ECO:0000313" key="2">
    <source>
        <dbReference type="EMBL" id="QSZ27857.1"/>
    </source>
</evidence>
<sequence>MTNRINYIKMPDGTRLAMRSWKNSNDFNKIILALHGLSVDGAGYGILNDYLSDNHLVLSVDLRGHGASEGEPGNIDKYWQYINDLNYIIKNINMEYSNRPLYLLGESIGGTCAINCSLYAMNKIDGLILLAPALKTKIKPRFADIYALFKSYALNQHLNIEATYYKRQLKAKEDFSIKTITPKFILNLWIMMLRAYYTSSSLIKSPVLILQGKKDNIVRFDSVIKFYNRIKYQDKQIKIIENGTHSLLNNNLSRDEALFTIDRWIKSH</sequence>
<dbReference type="RefSeq" id="WP_284680576.1">
    <property type="nucleotide sequence ID" value="NZ_CP060096.1"/>
</dbReference>
<dbReference type="InterPro" id="IPR000073">
    <property type="entry name" value="AB_hydrolase_1"/>
</dbReference>
<dbReference type="GO" id="GO:0016787">
    <property type="term" value="F:hydrolase activity"/>
    <property type="evidence" value="ECO:0007669"/>
    <property type="project" value="UniProtKB-KW"/>
</dbReference>
<dbReference type="Pfam" id="PF12146">
    <property type="entry name" value="Hydrolase_4"/>
    <property type="match status" value="1"/>
</dbReference>
<dbReference type="PANTHER" id="PTHR11614">
    <property type="entry name" value="PHOSPHOLIPASE-RELATED"/>
    <property type="match status" value="1"/>
</dbReference>
<gene>
    <name evidence="2" type="ORF">ACETAC_02930</name>
</gene>
<organism evidence="2 3">
    <name type="scientific">Aceticella autotrophica</name>
    <dbReference type="NCBI Taxonomy" id="2755338"/>
    <lineage>
        <taxon>Bacteria</taxon>
        <taxon>Bacillati</taxon>
        <taxon>Bacillota</taxon>
        <taxon>Clostridia</taxon>
        <taxon>Thermoanaerobacterales</taxon>
        <taxon>Thermoanaerobacteraceae</taxon>
        <taxon>Aceticella</taxon>
    </lineage>
</organism>
<evidence type="ECO:0000259" key="1">
    <source>
        <dbReference type="Pfam" id="PF12146"/>
    </source>
</evidence>
<dbReference type="InterPro" id="IPR022742">
    <property type="entry name" value="Hydrolase_4"/>
</dbReference>
<dbReference type="PRINTS" id="PR00111">
    <property type="entry name" value="ABHYDROLASE"/>
</dbReference>
<keyword evidence="3" id="KW-1185">Reference proteome</keyword>